<dbReference type="EMBL" id="MU393617">
    <property type="protein sequence ID" value="KAI4859715.1"/>
    <property type="molecule type" value="Genomic_DNA"/>
</dbReference>
<comment type="caution">
    <text evidence="1">The sequence shown here is derived from an EMBL/GenBank/DDBJ whole genome shotgun (WGS) entry which is preliminary data.</text>
</comment>
<evidence type="ECO:0000313" key="1">
    <source>
        <dbReference type="EMBL" id="KAI4859715.1"/>
    </source>
</evidence>
<organism evidence="1 2">
    <name type="scientific">Hypoxylon rubiginosum</name>
    <dbReference type="NCBI Taxonomy" id="110542"/>
    <lineage>
        <taxon>Eukaryota</taxon>
        <taxon>Fungi</taxon>
        <taxon>Dikarya</taxon>
        <taxon>Ascomycota</taxon>
        <taxon>Pezizomycotina</taxon>
        <taxon>Sordariomycetes</taxon>
        <taxon>Xylariomycetidae</taxon>
        <taxon>Xylariales</taxon>
        <taxon>Hypoxylaceae</taxon>
        <taxon>Hypoxylon</taxon>
    </lineage>
</organism>
<dbReference type="Proteomes" id="UP001497700">
    <property type="component" value="Unassembled WGS sequence"/>
</dbReference>
<name>A0ACB9YLM5_9PEZI</name>
<sequence length="540" mass="61070">MELLCLCATAASAGVASHHLYFKHGEHHLKAPIILCSFLVITALPHVISSVGREITGLSTSHILLFQVSFFGSLILSIVLYRFFFHRTKSFPGPKLAAISKLYHLLKVTDSRQHLFLDGLHRKYGDFVRTGPNEITIFHPDAIMPIHGSTSRCTKTDWYDNLAPVNAVVLARSRDDHDWRRRIWDYAFSIKALKEHEDTLLEHAQLVQKTIYERLDEPINVTKWFEYYGFDVMGVVQYNQSFGMLESGQNHWVLDVFKAGTIILGYMTSAPWMIHIVDSLSFYGGVNSYLAWAKESINERIHSNPEKQDTIGWLIDDASKNSGVKKDWNWLMGDFLTMVTGGTEPVISAIVFLFYHLVADPAHAALVRKEIEALTSYSDSTQLNCLEHLNACIYETFRLHPSIPSGGLRMTPPEGLQINDTFIPGCTTVLVPQYTLARREDCFEHAAEFIPERWTTKLEMVKNRTAFMPWGMGPYACVGKNLGLMEIRTLAVVLLDNFNITFAPGEDGTLLHKKTLDCFSTIPGPLRLQFSCRKPVANVI</sequence>
<keyword evidence="2" id="KW-1185">Reference proteome</keyword>
<gene>
    <name evidence="1" type="ORF">F4820DRAFT_466432</name>
</gene>
<protein>
    <submittedName>
        <fullName evidence="1">Cytochrome P450</fullName>
    </submittedName>
</protein>
<evidence type="ECO:0000313" key="2">
    <source>
        <dbReference type="Proteomes" id="UP001497700"/>
    </source>
</evidence>
<proteinExistence type="predicted"/>
<reference evidence="1 2" key="1">
    <citation type="journal article" date="2022" name="New Phytol.">
        <title>Ecological generalism drives hyperdiversity of secondary metabolite gene clusters in xylarialean endophytes.</title>
        <authorList>
            <person name="Franco M.E.E."/>
            <person name="Wisecaver J.H."/>
            <person name="Arnold A.E."/>
            <person name="Ju Y.M."/>
            <person name="Slot J.C."/>
            <person name="Ahrendt S."/>
            <person name="Moore L.P."/>
            <person name="Eastman K.E."/>
            <person name="Scott K."/>
            <person name="Konkel Z."/>
            <person name="Mondo S.J."/>
            <person name="Kuo A."/>
            <person name="Hayes R.D."/>
            <person name="Haridas S."/>
            <person name="Andreopoulos B."/>
            <person name="Riley R."/>
            <person name="LaButti K."/>
            <person name="Pangilinan J."/>
            <person name="Lipzen A."/>
            <person name="Amirebrahimi M."/>
            <person name="Yan J."/>
            <person name="Adam C."/>
            <person name="Keymanesh K."/>
            <person name="Ng V."/>
            <person name="Louie K."/>
            <person name="Northen T."/>
            <person name="Drula E."/>
            <person name="Henrissat B."/>
            <person name="Hsieh H.M."/>
            <person name="Youens-Clark K."/>
            <person name="Lutzoni F."/>
            <person name="Miadlikowska J."/>
            <person name="Eastwood D.C."/>
            <person name="Hamelin R.C."/>
            <person name="Grigoriev I.V."/>
            <person name="U'Ren J.M."/>
        </authorList>
    </citation>
    <scope>NUCLEOTIDE SEQUENCE [LARGE SCALE GENOMIC DNA]</scope>
    <source>
        <strain evidence="1 2">CBS 119005</strain>
    </source>
</reference>
<accession>A0ACB9YLM5</accession>